<dbReference type="Proteomes" id="UP001589896">
    <property type="component" value="Unassembled WGS sequence"/>
</dbReference>
<dbReference type="EMBL" id="JBHLTG010000001">
    <property type="protein sequence ID" value="MFC0677459.1"/>
    <property type="molecule type" value="Genomic_DNA"/>
</dbReference>
<keyword evidence="1" id="KW-0732">Signal</keyword>
<dbReference type="SUPFAM" id="SSF53254">
    <property type="entry name" value="Phosphoglycerate mutase-like"/>
    <property type="match status" value="1"/>
</dbReference>
<dbReference type="Gene3D" id="3.40.50.1240">
    <property type="entry name" value="Phosphoglycerate mutase-like"/>
    <property type="match status" value="1"/>
</dbReference>
<dbReference type="RefSeq" id="WP_386665972.1">
    <property type="nucleotide sequence ID" value="NZ_JBHLTG010000001.1"/>
</dbReference>
<dbReference type="CDD" id="cd07067">
    <property type="entry name" value="HP_PGM_like"/>
    <property type="match status" value="1"/>
</dbReference>
<accession>A0ABV6RKF1</accession>
<dbReference type="InterPro" id="IPR029033">
    <property type="entry name" value="His_PPase_superfam"/>
</dbReference>
<organism evidence="2 3">
    <name type="scientific">Lysobacter korlensis</name>
    <dbReference type="NCBI Taxonomy" id="553636"/>
    <lineage>
        <taxon>Bacteria</taxon>
        <taxon>Pseudomonadati</taxon>
        <taxon>Pseudomonadota</taxon>
        <taxon>Gammaproteobacteria</taxon>
        <taxon>Lysobacterales</taxon>
        <taxon>Lysobacteraceae</taxon>
        <taxon>Lysobacter</taxon>
    </lineage>
</organism>
<protein>
    <submittedName>
        <fullName evidence="2">Phosphoglycerate mutase family protein</fullName>
        <ecNumber evidence="2">5.4.-.-</ecNumber>
    </submittedName>
</protein>
<reference evidence="2 3" key="1">
    <citation type="submission" date="2024-09" db="EMBL/GenBank/DDBJ databases">
        <authorList>
            <person name="Sun Q."/>
            <person name="Mori K."/>
        </authorList>
    </citation>
    <scope>NUCLEOTIDE SEQUENCE [LARGE SCALE GENOMIC DNA]</scope>
    <source>
        <strain evidence="2 3">KCTC 23076</strain>
    </source>
</reference>
<dbReference type="Pfam" id="PF00300">
    <property type="entry name" value="His_Phos_1"/>
    <property type="match status" value="1"/>
</dbReference>
<name>A0ABV6RKF1_9GAMM</name>
<proteinExistence type="predicted"/>
<keyword evidence="3" id="KW-1185">Reference proteome</keyword>
<dbReference type="EC" id="5.4.-.-" evidence="2"/>
<comment type="caution">
    <text evidence="2">The sequence shown here is derived from an EMBL/GenBank/DDBJ whole genome shotgun (WGS) entry which is preliminary data.</text>
</comment>
<dbReference type="InterPro" id="IPR013078">
    <property type="entry name" value="His_Pase_superF_clade-1"/>
</dbReference>
<evidence type="ECO:0000313" key="3">
    <source>
        <dbReference type="Proteomes" id="UP001589896"/>
    </source>
</evidence>
<sequence>MHATAAPLLVLAYATLATACASAPRAEPDGATFVIVRHAEKATDDTRDPTLTAVGQARAERLATMLADARLKAVYATGFRRTQATAQPAARAHGLTVETYDARSAPADLAAQLRARHTDGTVLIVGHSNTAPALAAALCACPVEPMAETEYGIHYRLHASAASEAPARLEVASW</sequence>
<gene>
    <name evidence="2" type="ORF">ACFFGH_06285</name>
</gene>
<evidence type="ECO:0000313" key="2">
    <source>
        <dbReference type="EMBL" id="MFC0677459.1"/>
    </source>
</evidence>
<feature type="signal peptide" evidence="1">
    <location>
        <begin position="1"/>
        <end position="19"/>
    </location>
</feature>
<evidence type="ECO:0000256" key="1">
    <source>
        <dbReference type="SAM" id="SignalP"/>
    </source>
</evidence>
<feature type="chain" id="PRO_5045808915" evidence="1">
    <location>
        <begin position="20"/>
        <end position="174"/>
    </location>
</feature>
<keyword evidence="2" id="KW-0413">Isomerase</keyword>
<dbReference type="GO" id="GO:0016853">
    <property type="term" value="F:isomerase activity"/>
    <property type="evidence" value="ECO:0007669"/>
    <property type="project" value="UniProtKB-KW"/>
</dbReference>